<gene>
    <name evidence="2" type="ORF">ATW55_14615</name>
</gene>
<accession>A0A101XTF2</accession>
<keyword evidence="1" id="KW-1133">Transmembrane helix</keyword>
<name>A0A101XTF2_9BACL</name>
<feature type="transmembrane region" description="Helical" evidence="1">
    <location>
        <begin position="45"/>
        <end position="67"/>
    </location>
</feature>
<organism evidence="2 3">
    <name type="scientific">Ferroacidibacillus organovorans</name>
    <dbReference type="NCBI Taxonomy" id="1765683"/>
    <lineage>
        <taxon>Bacteria</taxon>
        <taxon>Bacillati</taxon>
        <taxon>Bacillota</taxon>
        <taxon>Bacilli</taxon>
        <taxon>Bacillales</taxon>
        <taxon>Alicyclobacillaceae</taxon>
        <taxon>Ferroacidibacillus</taxon>
    </lineage>
</organism>
<evidence type="ECO:0000256" key="1">
    <source>
        <dbReference type="SAM" id="Phobius"/>
    </source>
</evidence>
<keyword evidence="3" id="KW-1185">Reference proteome</keyword>
<protein>
    <submittedName>
        <fullName evidence="2">Uncharacterized protein</fullName>
    </submittedName>
</protein>
<proteinExistence type="predicted"/>
<dbReference type="Proteomes" id="UP000053557">
    <property type="component" value="Unassembled WGS sequence"/>
</dbReference>
<dbReference type="AlphaFoldDB" id="A0A101XTF2"/>
<evidence type="ECO:0000313" key="2">
    <source>
        <dbReference type="EMBL" id="KUO97228.1"/>
    </source>
</evidence>
<evidence type="ECO:0000313" key="3">
    <source>
        <dbReference type="Proteomes" id="UP000053557"/>
    </source>
</evidence>
<sequence length="79" mass="8938">MEFMRQLSQEIARIDRWVWFYAYTVLGIILGSELTGVLLTHWSLLGTVATVGGSVLLTFAIFSIKLLKQGRLSDHKLNL</sequence>
<reference evidence="2 3" key="1">
    <citation type="submission" date="2015-12" db="EMBL/GenBank/DDBJ databases">
        <title>Draft genome sequence of Acidibacillus ferrooxidans ITV001, isolated from a chalcopyrite acid mine drainage site in Brazil.</title>
        <authorList>
            <person name="Dall'Agnol H."/>
            <person name="Nancucheo I."/>
            <person name="Johnson B."/>
            <person name="Oliveira R."/>
            <person name="Leite L."/>
            <person name="Pylro V."/>
            <person name="Nunes G.L."/>
            <person name="Tzotzos G."/>
            <person name="Fernandes G.R."/>
            <person name="Dutra J."/>
            <person name="Orellana S.C."/>
            <person name="Oliveira G."/>
        </authorList>
    </citation>
    <scope>NUCLEOTIDE SEQUENCE [LARGE SCALE GENOMIC DNA]</scope>
    <source>
        <strain evidence="3">ITV01</strain>
    </source>
</reference>
<dbReference type="EMBL" id="LPVJ01000004">
    <property type="protein sequence ID" value="KUO97228.1"/>
    <property type="molecule type" value="Genomic_DNA"/>
</dbReference>
<feature type="transmembrane region" description="Helical" evidence="1">
    <location>
        <begin position="20"/>
        <end position="39"/>
    </location>
</feature>
<comment type="caution">
    <text evidence="2">The sequence shown here is derived from an EMBL/GenBank/DDBJ whole genome shotgun (WGS) entry which is preliminary data.</text>
</comment>
<keyword evidence="1" id="KW-0812">Transmembrane</keyword>
<keyword evidence="1" id="KW-0472">Membrane</keyword>